<dbReference type="AlphaFoldDB" id="A0A2T0U5L8"/>
<protein>
    <submittedName>
        <fullName evidence="1">Uncharacterized protein</fullName>
    </submittedName>
</protein>
<comment type="caution">
    <text evidence="1">The sequence shown here is derived from an EMBL/GenBank/DDBJ whole genome shotgun (WGS) entry which is preliminary data.</text>
</comment>
<organism evidence="1 2">
    <name type="scientific">Arcticibacter pallidicorallinus</name>
    <dbReference type="NCBI Taxonomy" id="1259464"/>
    <lineage>
        <taxon>Bacteria</taxon>
        <taxon>Pseudomonadati</taxon>
        <taxon>Bacteroidota</taxon>
        <taxon>Sphingobacteriia</taxon>
        <taxon>Sphingobacteriales</taxon>
        <taxon>Sphingobacteriaceae</taxon>
        <taxon>Arcticibacter</taxon>
    </lineage>
</organism>
<proteinExistence type="predicted"/>
<evidence type="ECO:0000313" key="1">
    <source>
        <dbReference type="EMBL" id="PRY53216.1"/>
    </source>
</evidence>
<sequence>MLRWKEIAESLPEEYKAVFLIKHESQKIKNADIGILLTSDDGSLKGFLIDNNKKVVKLESRLAWIYLVEKTLFVPDLPDEELEPTVLDFLERLAFFDDKLQRLTAWMIQSGKGLYHLDFYITGIVSRSLSLIHGFDTLLRSRNYLSALHLVRPHLDNFMRLHAAWLCSDPHDFAFKVWKGEQVTSIKDRDGKLLKDWYLKQKVSELHPWIENVYNETSGFIHFSNKHIAGAVNTKGENISACVSKNDNNVSNKDKLETIMCMIEITNCIADHIFGWVSTKRDKG</sequence>
<evidence type="ECO:0000313" key="2">
    <source>
        <dbReference type="Proteomes" id="UP000238034"/>
    </source>
</evidence>
<accession>A0A2T0U5L8</accession>
<dbReference type="EMBL" id="PVTH01000004">
    <property type="protein sequence ID" value="PRY53216.1"/>
    <property type="molecule type" value="Genomic_DNA"/>
</dbReference>
<name>A0A2T0U5L8_9SPHI</name>
<keyword evidence="2" id="KW-1185">Reference proteome</keyword>
<dbReference type="Proteomes" id="UP000238034">
    <property type="component" value="Unassembled WGS sequence"/>
</dbReference>
<reference evidence="1 2" key="1">
    <citation type="submission" date="2018-03" db="EMBL/GenBank/DDBJ databases">
        <title>Genomic Encyclopedia of Type Strains, Phase III (KMG-III): the genomes of soil and plant-associated and newly described type strains.</title>
        <authorList>
            <person name="Whitman W."/>
        </authorList>
    </citation>
    <scope>NUCLEOTIDE SEQUENCE [LARGE SCALE GENOMIC DNA]</scope>
    <source>
        <strain evidence="1 2">CGMCC 1.9313</strain>
    </source>
</reference>
<gene>
    <name evidence="1" type="ORF">B0I27_104226</name>
</gene>